<dbReference type="InterPro" id="IPR029016">
    <property type="entry name" value="GAF-like_dom_sf"/>
</dbReference>
<evidence type="ECO:0000259" key="4">
    <source>
        <dbReference type="PROSITE" id="PS51078"/>
    </source>
</evidence>
<evidence type="ECO:0000313" key="5">
    <source>
        <dbReference type="EMBL" id="AEX04264.1"/>
    </source>
</evidence>
<dbReference type="Proteomes" id="UP000007843">
    <property type="component" value="Chromosome"/>
</dbReference>
<dbReference type="KEGG" id="kox:KOX_12690"/>
<proteinExistence type="predicted"/>
<evidence type="ECO:0000256" key="1">
    <source>
        <dbReference type="ARBA" id="ARBA00023015"/>
    </source>
</evidence>
<dbReference type="InterPro" id="IPR050707">
    <property type="entry name" value="HTH_MetabolicPath_Reg"/>
</dbReference>
<dbReference type="InterPro" id="IPR036390">
    <property type="entry name" value="WH_DNA-bd_sf"/>
</dbReference>
<keyword evidence="2" id="KW-0238">DNA-binding</keyword>
<dbReference type="Pfam" id="PF09339">
    <property type="entry name" value="HTH_IclR"/>
    <property type="match status" value="1"/>
</dbReference>
<sequence length="252" mass="28577">MQNQIHTRDLIVGLQKGLALIQLFSKEFPRLTVPQAAKMSGLTQSAARRFFLTLLHERYLQTDGRHYWLTPKALRLGQAYVDSAQFPRMVRPIVEYIASRTEEHASVGVIDDDELVYIARSKHTPFNSTSVRLGERVPIYCTAGGRLWLASLEEAECETVLQRIRREQRTPYTVTDVAALMEKIAQVRRQGYAAIEQEFEIGMLVLAVPLSDREGLYWGALSLTSHQSRTSIEALCRDHLDLLYSAQAMLVG</sequence>
<dbReference type="InterPro" id="IPR014757">
    <property type="entry name" value="Tscrpt_reg_IclR_C"/>
</dbReference>
<keyword evidence="1" id="KW-0805">Transcription regulation</keyword>
<dbReference type="PROSITE" id="PS51078">
    <property type="entry name" value="ICLR_ED"/>
    <property type="match status" value="1"/>
</dbReference>
<dbReference type="AlphaFoldDB" id="A0A0H3H6V7"/>
<evidence type="ECO:0000256" key="2">
    <source>
        <dbReference type="ARBA" id="ARBA00023125"/>
    </source>
</evidence>
<dbReference type="GO" id="GO:0045892">
    <property type="term" value="P:negative regulation of DNA-templated transcription"/>
    <property type="evidence" value="ECO:0007669"/>
    <property type="project" value="TreeGrafter"/>
</dbReference>
<dbReference type="InterPro" id="IPR036388">
    <property type="entry name" value="WH-like_DNA-bd_sf"/>
</dbReference>
<evidence type="ECO:0000256" key="3">
    <source>
        <dbReference type="ARBA" id="ARBA00023163"/>
    </source>
</evidence>
<evidence type="ECO:0000313" key="6">
    <source>
        <dbReference type="Proteomes" id="UP000007843"/>
    </source>
</evidence>
<accession>A0A0H3H6V7</accession>
<dbReference type="SUPFAM" id="SSF46785">
    <property type="entry name" value="Winged helix' DNA-binding domain"/>
    <property type="match status" value="1"/>
</dbReference>
<feature type="domain" description="IclR-ED" evidence="4">
    <location>
        <begin position="72"/>
        <end position="252"/>
    </location>
</feature>
<dbReference type="Gene3D" id="1.10.10.10">
    <property type="entry name" value="Winged helix-like DNA-binding domain superfamily/Winged helix DNA-binding domain"/>
    <property type="match status" value="1"/>
</dbReference>
<organism evidence="5 6">
    <name type="scientific">Klebsiella michiganensis (strain ATCC 8724 / DSM 4798 / JCM 20051 / NBRC 3318 / NRRL B-199 / KCTC 1686 / BUCSAV 143 / CCM 1901)</name>
    <dbReference type="NCBI Taxonomy" id="1006551"/>
    <lineage>
        <taxon>Bacteria</taxon>
        <taxon>Pseudomonadati</taxon>
        <taxon>Pseudomonadota</taxon>
        <taxon>Gammaproteobacteria</taxon>
        <taxon>Enterobacterales</taxon>
        <taxon>Enterobacteriaceae</taxon>
        <taxon>Klebsiella/Raoultella group</taxon>
        <taxon>Klebsiella</taxon>
    </lineage>
</organism>
<name>A0A0H3H6V7_KLEM8</name>
<keyword evidence="3" id="KW-0804">Transcription</keyword>
<reference evidence="5 6" key="1">
    <citation type="journal article" date="2012" name="J. Bacteriol.">
        <title>Complete genome sequence of Klebsiella oxytoca KCTC 1686, used in production of 2,3-butanediol.</title>
        <authorList>
            <person name="Shin S.H."/>
            <person name="Kim S."/>
            <person name="Kim J.Y."/>
            <person name="Lee S."/>
            <person name="Um Y."/>
            <person name="Oh M.K."/>
            <person name="Kim Y.R."/>
            <person name="Lee J."/>
            <person name="Yang K.S."/>
        </authorList>
    </citation>
    <scope>NUCLEOTIDE SEQUENCE [LARGE SCALE GENOMIC DNA]</scope>
    <source>
        <strain evidence="6">ATCC 8724 / DSM 4798 / JCM 20051 / NBRC 3318 / NRRL B-199 / KCTC 1686</strain>
    </source>
</reference>
<dbReference type="InterPro" id="IPR005471">
    <property type="entry name" value="Tscrpt_reg_IclR_N"/>
</dbReference>
<dbReference type="HOGENOM" id="CLU_062618_0_1_6"/>
<dbReference type="PANTHER" id="PTHR30136:SF34">
    <property type="entry name" value="TRANSCRIPTIONAL REGULATOR"/>
    <property type="match status" value="1"/>
</dbReference>
<dbReference type="PANTHER" id="PTHR30136">
    <property type="entry name" value="HELIX-TURN-HELIX TRANSCRIPTIONAL REGULATOR, ICLR FAMILY"/>
    <property type="match status" value="1"/>
</dbReference>
<dbReference type="RefSeq" id="WP_014228177.1">
    <property type="nucleotide sequence ID" value="NC_016612.1"/>
</dbReference>
<dbReference type="EMBL" id="CP003218">
    <property type="protein sequence ID" value="AEX04264.1"/>
    <property type="molecule type" value="Genomic_DNA"/>
</dbReference>
<dbReference type="Gene3D" id="3.30.450.40">
    <property type="match status" value="1"/>
</dbReference>
<dbReference type="SMART" id="SM00346">
    <property type="entry name" value="HTH_ICLR"/>
    <property type="match status" value="1"/>
</dbReference>
<dbReference type="GO" id="GO:0003700">
    <property type="term" value="F:DNA-binding transcription factor activity"/>
    <property type="evidence" value="ECO:0007669"/>
    <property type="project" value="TreeGrafter"/>
</dbReference>
<dbReference type="GO" id="GO:0003677">
    <property type="term" value="F:DNA binding"/>
    <property type="evidence" value="ECO:0007669"/>
    <property type="project" value="UniProtKB-KW"/>
</dbReference>
<dbReference type="Pfam" id="PF01614">
    <property type="entry name" value="IclR_C"/>
    <property type="match status" value="1"/>
</dbReference>
<dbReference type="SUPFAM" id="SSF55781">
    <property type="entry name" value="GAF domain-like"/>
    <property type="match status" value="1"/>
</dbReference>
<gene>
    <name evidence="5" type="ordered locus">KOX_12690</name>
</gene>
<protein>
    <submittedName>
        <fullName evidence="5">Regulatory proteins, IclR</fullName>
    </submittedName>
</protein>